<sequence length="67" mass="7660">MQQLSQPGLKQLPPAGIQHYPASQELLRHYSDKNNAHNYDSDNDDDDDDDDNNCDNNNNNSDENDKQ</sequence>
<reference evidence="2 3" key="1">
    <citation type="journal article" date="2019" name="J. Hered.">
        <title>An Improved Genome Assembly for Drosophila navojoa, the Basal Species in the mojavensis Cluster.</title>
        <authorList>
            <person name="Vanderlinde T."/>
            <person name="Dupim E.G."/>
            <person name="Nazario-Yepiz N.O."/>
            <person name="Carvalho A.B."/>
        </authorList>
    </citation>
    <scope>NUCLEOTIDE SEQUENCE [LARGE SCALE GENOMIC DNA]</scope>
    <source>
        <strain evidence="2">Navoj_Jal97</strain>
        <tissue evidence="2">Whole organism</tissue>
    </source>
</reference>
<name>A0A484B2K6_DRONA</name>
<proteinExistence type="predicted"/>
<feature type="compositionally biased region" description="Acidic residues" evidence="1">
    <location>
        <begin position="41"/>
        <end position="53"/>
    </location>
</feature>
<gene>
    <name evidence="2" type="ORF">AWZ03_010720</name>
</gene>
<feature type="compositionally biased region" description="Basic and acidic residues" evidence="1">
    <location>
        <begin position="26"/>
        <end position="35"/>
    </location>
</feature>
<dbReference type="EMBL" id="LSRL02000193">
    <property type="protein sequence ID" value="TDG42859.1"/>
    <property type="molecule type" value="Genomic_DNA"/>
</dbReference>
<evidence type="ECO:0000313" key="3">
    <source>
        <dbReference type="Proteomes" id="UP000295192"/>
    </source>
</evidence>
<evidence type="ECO:0000313" key="2">
    <source>
        <dbReference type="EMBL" id="TDG42859.1"/>
    </source>
</evidence>
<keyword evidence="3" id="KW-1185">Reference proteome</keyword>
<feature type="region of interest" description="Disordered" evidence="1">
    <location>
        <begin position="1"/>
        <end position="67"/>
    </location>
</feature>
<dbReference type="AlphaFoldDB" id="A0A484B2K6"/>
<accession>A0A484B2K6</accession>
<comment type="caution">
    <text evidence="2">The sequence shown here is derived from an EMBL/GenBank/DDBJ whole genome shotgun (WGS) entry which is preliminary data.</text>
</comment>
<dbReference type="Proteomes" id="UP000295192">
    <property type="component" value="Unassembled WGS sequence"/>
</dbReference>
<organism evidence="2 3">
    <name type="scientific">Drosophila navojoa</name>
    <name type="common">Fruit fly</name>
    <dbReference type="NCBI Taxonomy" id="7232"/>
    <lineage>
        <taxon>Eukaryota</taxon>
        <taxon>Metazoa</taxon>
        <taxon>Ecdysozoa</taxon>
        <taxon>Arthropoda</taxon>
        <taxon>Hexapoda</taxon>
        <taxon>Insecta</taxon>
        <taxon>Pterygota</taxon>
        <taxon>Neoptera</taxon>
        <taxon>Endopterygota</taxon>
        <taxon>Diptera</taxon>
        <taxon>Brachycera</taxon>
        <taxon>Muscomorpha</taxon>
        <taxon>Ephydroidea</taxon>
        <taxon>Drosophilidae</taxon>
        <taxon>Drosophila</taxon>
    </lineage>
</organism>
<evidence type="ECO:0000256" key="1">
    <source>
        <dbReference type="SAM" id="MobiDB-lite"/>
    </source>
</evidence>
<protein>
    <submittedName>
        <fullName evidence="2">Uncharacterized protein</fullName>
    </submittedName>
</protein>